<accession>A0A7R9DIP9</accession>
<organism evidence="1">
    <name type="scientific">Timema poppense</name>
    <name type="common">Walking stick</name>
    <dbReference type="NCBI Taxonomy" id="170557"/>
    <lineage>
        <taxon>Eukaryota</taxon>
        <taxon>Metazoa</taxon>
        <taxon>Ecdysozoa</taxon>
        <taxon>Arthropoda</taxon>
        <taxon>Hexapoda</taxon>
        <taxon>Insecta</taxon>
        <taxon>Pterygota</taxon>
        <taxon>Neoptera</taxon>
        <taxon>Polyneoptera</taxon>
        <taxon>Phasmatodea</taxon>
        <taxon>Timematodea</taxon>
        <taxon>Timematoidea</taxon>
        <taxon>Timematidae</taxon>
        <taxon>Timema</taxon>
    </lineage>
</organism>
<sequence length="187" mass="21800">MPFRLRLRLPRDSIGGGWTTHKSGRPDLPVLVTVALPPRKNVHSTSTKLMKRKLATYHVKLIYQQDGSPPHFHLDVRDFLNTTMENRRICREQYYLPYPILASLALRTHDPKRVYVIAELSSDSTHCTTIACYRLTRHQQLFSTYPIHQKSRSLVQDQQLRHKKTLVYVLQENCEVEVSRILTPSLN</sequence>
<protein>
    <submittedName>
        <fullName evidence="1">Uncharacterized protein</fullName>
    </submittedName>
</protein>
<dbReference type="EMBL" id="OD009242">
    <property type="protein sequence ID" value="CAD7415441.1"/>
    <property type="molecule type" value="Genomic_DNA"/>
</dbReference>
<name>A0A7R9DIP9_TIMPO</name>
<proteinExistence type="predicted"/>
<reference evidence="1" key="1">
    <citation type="submission" date="2020-11" db="EMBL/GenBank/DDBJ databases">
        <authorList>
            <person name="Tran Van P."/>
        </authorList>
    </citation>
    <scope>NUCLEOTIDE SEQUENCE</scope>
</reference>
<dbReference type="AlphaFoldDB" id="A0A7R9DIP9"/>
<evidence type="ECO:0000313" key="1">
    <source>
        <dbReference type="EMBL" id="CAD7415441.1"/>
    </source>
</evidence>
<gene>
    <name evidence="1" type="ORF">TPSB3V08_LOCUS10327</name>
</gene>